<dbReference type="RefSeq" id="WP_223792620.1">
    <property type="nucleotide sequence ID" value="NZ_JAIOUQ010000017.1"/>
</dbReference>
<evidence type="ECO:0000313" key="1">
    <source>
        <dbReference type="EMBL" id="MBZ2167084.1"/>
    </source>
</evidence>
<gene>
    <name evidence="1" type="ORF">K8N75_13650</name>
</gene>
<accession>A0A8T5UTP8</accession>
<dbReference type="InterPro" id="IPR014729">
    <property type="entry name" value="Rossmann-like_a/b/a_fold"/>
</dbReference>
<dbReference type="EMBL" id="JAIOUQ010000017">
    <property type="protein sequence ID" value="MBZ2167084.1"/>
    <property type="molecule type" value="Genomic_DNA"/>
</dbReference>
<comment type="caution">
    <text evidence="1">The sequence shown here is derived from an EMBL/GenBank/DDBJ whole genome shotgun (WGS) entry which is preliminary data.</text>
</comment>
<dbReference type="Gene3D" id="3.40.50.620">
    <property type="entry name" value="HUPs"/>
    <property type="match status" value="1"/>
</dbReference>
<sequence length="587" mass="69085">MHFILISKKKGFNNGQINEKLLKSSQAPSLISREVIKYENSKFLIYLYPYDHIDHEIYGYSYSLDKNEIVLINGVVNVNNNLRNPDIKEFFKFLKDTDELSGDYQLISIDKNGNGSIITPALSIRQLFSYEDENCSVISSEIKLIVDGIQKFRKKSFINHFDPDFIEDAIFNEWTPRNSPDKTIFKEIKRILPYDIKYFNEGKLVIEQKHTIPIPDWFRDKFENDRNKLFDEYYQFLLDFTETNLIHLKPNIDKISLGLTGGFDSRITASILSKISKKHQIPFECRTSGQISHPDIVIAEKVAEILKVKHIIESEVIRPNTKRYNDYLSTFYMSQGDFNSKDFIPIYKRKVLQLNVLEQLGMSGHKKDELHKIYTANRWIGRRILFQKNFFFPLFFTCYEIWFALMYAEKGETGADEMVYEILKRSNPDLLEIPFVGKSLPQTNVKPYLTVFDSKHHEKEPFLWDYDYVRKNLKPVLIKKFNNSLGIKSKIIFLLAGVNELDYFLNPKFERYITSYRKNRINLKYCINLIIKEGKSNAYPKTKTTIKMTKESLKDPFIPKMQILMDIATSANKYSFNEMERNLTFHV</sequence>
<dbReference type="AlphaFoldDB" id="A0A8T5UTP8"/>
<evidence type="ECO:0008006" key="3">
    <source>
        <dbReference type="Google" id="ProtNLM"/>
    </source>
</evidence>
<evidence type="ECO:0000313" key="2">
    <source>
        <dbReference type="Proteomes" id="UP000825933"/>
    </source>
</evidence>
<dbReference type="SUPFAM" id="SSF52402">
    <property type="entry name" value="Adenine nucleotide alpha hydrolases-like"/>
    <property type="match status" value="1"/>
</dbReference>
<proteinExistence type="predicted"/>
<organism evidence="1 2">
    <name type="scientific">Methanobacterium spitsbergense</name>
    <dbReference type="NCBI Taxonomy" id="2874285"/>
    <lineage>
        <taxon>Archaea</taxon>
        <taxon>Methanobacteriati</taxon>
        <taxon>Methanobacteriota</taxon>
        <taxon>Methanomada group</taxon>
        <taxon>Methanobacteria</taxon>
        <taxon>Methanobacteriales</taxon>
        <taxon>Methanobacteriaceae</taxon>
        <taxon>Methanobacterium</taxon>
    </lineage>
</organism>
<keyword evidence="2" id="KW-1185">Reference proteome</keyword>
<reference evidence="2" key="1">
    <citation type="journal article" date="2022" name="Microbiol. Resour. Announc.">
        <title>Draft Genome Sequence of a Methanogenic Archaeon from West Spitsbergen Permafrost.</title>
        <authorList>
            <person name="Trubitsyn V."/>
            <person name="Rivkina E."/>
            <person name="Shcherbakova V."/>
        </authorList>
    </citation>
    <scope>NUCLEOTIDE SEQUENCE [LARGE SCALE GENOMIC DNA]</scope>
    <source>
        <strain evidence="2">VT</strain>
    </source>
</reference>
<dbReference type="Proteomes" id="UP000825933">
    <property type="component" value="Unassembled WGS sequence"/>
</dbReference>
<name>A0A8T5UTP8_9EURY</name>
<protein>
    <recommendedName>
        <fullName evidence="3">Asparagine synthetase domain-containing protein</fullName>
    </recommendedName>
</protein>